<dbReference type="EMBL" id="JABMKV010000002">
    <property type="protein sequence ID" value="NQX32443.1"/>
    <property type="molecule type" value="Genomic_DNA"/>
</dbReference>
<proteinExistence type="predicted"/>
<gene>
    <name evidence="1" type="ORF">HQN85_11945</name>
</gene>
<protein>
    <submittedName>
        <fullName evidence="1">Uncharacterized protein</fullName>
    </submittedName>
</protein>
<sequence>MSIINLQNGNFQIPDKIVFSKDKNYNDILKLVQPNKIWDIQNGYKWIYFDDIEIDKLFFHIGVCFYNDKLFCIDFSFTEKQEKNLTWDNWNEKEEVNRKETYDKWLTKNMGSKRNFEWGKVSAYFDRKAGSSSIVIKYQ</sequence>
<dbReference type="Proteomes" id="UP000762110">
    <property type="component" value="Unassembled WGS sequence"/>
</dbReference>
<evidence type="ECO:0000313" key="1">
    <source>
        <dbReference type="EMBL" id="NQX32443.1"/>
    </source>
</evidence>
<name>A0ABX2DEC2_9SPHI</name>
<organism evidence="1 2">
    <name type="scientific">Pedobacter boryungensis</name>
    <dbReference type="NCBI Taxonomy" id="869962"/>
    <lineage>
        <taxon>Bacteria</taxon>
        <taxon>Pseudomonadati</taxon>
        <taxon>Bacteroidota</taxon>
        <taxon>Sphingobacteriia</taxon>
        <taxon>Sphingobacteriales</taxon>
        <taxon>Sphingobacteriaceae</taxon>
        <taxon>Pedobacter</taxon>
    </lineage>
</organism>
<dbReference type="RefSeq" id="WP_173272428.1">
    <property type="nucleotide sequence ID" value="NZ_JABMKV010000002.1"/>
</dbReference>
<keyword evidence="2" id="KW-1185">Reference proteome</keyword>
<accession>A0ABX2DEC2</accession>
<reference evidence="1 2" key="1">
    <citation type="submission" date="2020-05" db="EMBL/GenBank/DDBJ databases">
        <title>Description of Pedobacter foliorum sp. nov.</title>
        <authorList>
            <person name="Qi S."/>
            <person name="Carlier A."/>
            <person name="Cnockaert M."/>
            <person name="Vandamme P."/>
        </authorList>
    </citation>
    <scope>NUCLEOTIDE SEQUENCE [LARGE SCALE GENOMIC DNA]</scope>
    <source>
        <strain evidence="1 2">LMG 31300</strain>
    </source>
</reference>
<comment type="caution">
    <text evidence="1">The sequence shown here is derived from an EMBL/GenBank/DDBJ whole genome shotgun (WGS) entry which is preliminary data.</text>
</comment>
<evidence type="ECO:0000313" key="2">
    <source>
        <dbReference type="Proteomes" id="UP000762110"/>
    </source>
</evidence>